<organism evidence="4 5">
    <name type="scientific">Drosophila pseudoobscura pseudoobscura</name>
    <name type="common">Fruit fly</name>
    <dbReference type="NCBI Taxonomy" id="46245"/>
    <lineage>
        <taxon>Eukaryota</taxon>
        <taxon>Metazoa</taxon>
        <taxon>Ecdysozoa</taxon>
        <taxon>Arthropoda</taxon>
        <taxon>Hexapoda</taxon>
        <taxon>Insecta</taxon>
        <taxon>Pterygota</taxon>
        <taxon>Neoptera</taxon>
        <taxon>Endopterygota</taxon>
        <taxon>Diptera</taxon>
        <taxon>Brachycera</taxon>
        <taxon>Muscomorpha</taxon>
        <taxon>Ephydroidea</taxon>
        <taxon>Drosophilidae</taxon>
        <taxon>Drosophila</taxon>
        <taxon>Sophophora</taxon>
    </lineage>
</organism>
<dbReference type="ExpressionAtlas" id="A0A6I8V727">
    <property type="expression patterns" value="baseline"/>
</dbReference>
<gene>
    <name evidence="5" type="primary">LOC26533905</name>
</gene>
<dbReference type="InParanoid" id="A0A6I8V727"/>
<feature type="coiled-coil region" evidence="1">
    <location>
        <begin position="163"/>
        <end position="197"/>
    </location>
</feature>
<dbReference type="Pfam" id="PF05335">
    <property type="entry name" value="DUF745"/>
    <property type="match status" value="1"/>
</dbReference>
<dbReference type="RefSeq" id="XP_015035090.2">
    <property type="nucleotide sequence ID" value="XM_015179604.2"/>
</dbReference>
<keyword evidence="4" id="KW-1185">Reference proteome</keyword>
<accession>A0A6I8V727</accession>
<proteinExistence type="predicted"/>
<dbReference type="KEGG" id="dpo:26533905"/>
<keyword evidence="1" id="KW-0175">Coiled coil</keyword>
<evidence type="ECO:0000256" key="3">
    <source>
        <dbReference type="SAM" id="SignalP"/>
    </source>
</evidence>
<evidence type="ECO:0000313" key="5">
    <source>
        <dbReference type="RefSeq" id="XP_015035090.2"/>
    </source>
</evidence>
<dbReference type="PANTHER" id="PTHR37161">
    <property type="entry name" value="HDC10475"/>
    <property type="match status" value="1"/>
</dbReference>
<sequence>MRTRGLLIFFYLPLLLSSAAGYRRDKRHRAPRKRMARPQNLFEDFAPLSIDAGGGYGYNHRGDAGLAGGETAGSEAAGGAAGGSTGGATGGVAGGAANNCQEPSAQCNVKEIFKPGNPKEKSFSIAFQAAQDAKAANEAQAAAGLAAAQHIKLELAEKAFQSAKAAEAALMGKQMMVEQLEQEVSQANAVIEEETNSLHSTEINMKAAMDASRLATEQLHSFTELQKTFKENLANIQTVAMGVQQEMASKTQLVEAAQSRIAMLRQQLQISKEDYEKTKQAAYKAACAAIEAKQKAASNNDGISAVRKRRQPPHCPLSIDDNGVEGESKA</sequence>
<feature type="region of interest" description="Disordered" evidence="2">
    <location>
        <begin position="294"/>
        <end position="330"/>
    </location>
</feature>
<dbReference type="Proteomes" id="UP000001819">
    <property type="component" value="Chromosome 3"/>
</dbReference>
<evidence type="ECO:0000256" key="2">
    <source>
        <dbReference type="SAM" id="MobiDB-lite"/>
    </source>
</evidence>
<reference evidence="5" key="2">
    <citation type="submission" date="2025-08" db="UniProtKB">
        <authorList>
            <consortium name="RefSeq"/>
        </authorList>
    </citation>
    <scope>IDENTIFICATION</scope>
    <source>
        <strain evidence="5">MV-25-SWS-2005</strain>
        <tissue evidence="5">Whole body</tissue>
    </source>
</reference>
<evidence type="ECO:0000256" key="1">
    <source>
        <dbReference type="SAM" id="Coils"/>
    </source>
</evidence>
<name>A0A6I8V727_DROPS</name>
<dbReference type="AlphaFoldDB" id="A0A6I8V727"/>
<evidence type="ECO:0000313" key="4">
    <source>
        <dbReference type="Proteomes" id="UP000001819"/>
    </source>
</evidence>
<feature type="chain" id="PRO_5026103652" description="Glycine, alanine and asparagine-rich protein" evidence="3">
    <location>
        <begin position="22"/>
        <end position="330"/>
    </location>
</feature>
<dbReference type="InterPro" id="IPR007999">
    <property type="entry name" value="DUF745"/>
</dbReference>
<evidence type="ECO:0008006" key="6">
    <source>
        <dbReference type="Google" id="ProtNLM"/>
    </source>
</evidence>
<feature type="coiled-coil region" evidence="1">
    <location>
        <begin position="247"/>
        <end position="281"/>
    </location>
</feature>
<dbReference type="PANTHER" id="PTHR37161:SF2">
    <property type="entry name" value="AT11648P-RELATED"/>
    <property type="match status" value="1"/>
</dbReference>
<protein>
    <recommendedName>
        <fullName evidence="6">Glycine, alanine and asparagine-rich protein</fullName>
    </recommendedName>
</protein>
<feature type="signal peptide" evidence="3">
    <location>
        <begin position="1"/>
        <end position="21"/>
    </location>
</feature>
<keyword evidence="3" id="KW-0732">Signal</keyword>
<reference evidence="4" key="1">
    <citation type="submission" date="2024-06" db="UniProtKB">
        <authorList>
            <consortium name="RefSeq"/>
        </authorList>
    </citation>
    <scope>NUCLEOTIDE SEQUENCE [LARGE SCALE GENOMIC DNA]</scope>
    <source>
        <strain evidence="4">MV2-25</strain>
    </source>
</reference>